<reference evidence="3 4" key="1">
    <citation type="submission" date="2018-07" db="EMBL/GenBank/DDBJ databases">
        <title>Genomic Encyclopedia of Type Strains, Phase IV (KMG-IV): sequencing the most valuable type-strain genomes for metagenomic binning, comparative biology and taxonomic classification.</title>
        <authorList>
            <person name="Goeker M."/>
        </authorList>
    </citation>
    <scope>NUCLEOTIDE SEQUENCE [LARGE SCALE GENOMIC DNA]</scope>
    <source>
        <strain evidence="3 4">DSM 26407</strain>
    </source>
</reference>
<dbReference type="EMBL" id="QPJY01000008">
    <property type="protein sequence ID" value="RCX28050.1"/>
    <property type="molecule type" value="Genomic_DNA"/>
</dbReference>
<dbReference type="Pfam" id="PF01206">
    <property type="entry name" value="TusA"/>
    <property type="match status" value="1"/>
</dbReference>
<comment type="caution">
    <text evidence="3">The sequence shown here is derived from an EMBL/GenBank/DDBJ whole genome shotgun (WGS) entry which is preliminary data.</text>
</comment>
<dbReference type="OrthoDB" id="9797551at2"/>
<feature type="domain" description="UPF0033" evidence="2">
    <location>
        <begin position="8"/>
        <end position="32"/>
    </location>
</feature>
<dbReference type="InterPro" id="IPR036868">
    <property type="entry name" value="TusA-like_sf"/>
</dbReference>
<protein>
    <submittedName>
        <fullName evidence="3">tRNA 2-thiouridine synthesizing protein A</fullName>
    </submittedName>
</protein>
<evidence type="ECO:0000313" key="4">
    <source>
        <dbReference type="Proteomes" id="UP000252707"/>
    </source>
</evidence>
<dbReference type="SUPFAM" id="SSF64307">
    <property type="entry name" value="SirA-like"/>
    <property type="match status" value="1"/>
</dbReference>
<dbReference type="RefSeq" id="WP_114280470.1">
    <property type="nucleotide sequence ID" value="NZ_QPJY01000008.1"/>
</dbReference>
<dbReference type="Gene3D" id="3.30.110.40">
    <property type="entry name" value="TusA-like domain"/>
    <property type="match status" value="1"/>
</dbReference>
<sequence>MIQFDQTLDLSGLNCPMPLLRTKAMLAQMDSGQVLNVIGTDPGSPREFLIYARQAGHEILELVETDGKFHCLIRKA</sequence>
<accession>A0A369C262</accession>
<organism evidence="3 4">
    <name type="scientific">Thioalbus denitrificans</name>
    <dbReference type="NCBI Taxonomy" id="547122"/>
    <lineage>
        <taxon>Bacteria</taxon>
        <taxon>Pseudomonadati</taxon>
        <taxon>Pseudomonadota</taxon>
        <taxon>Gammaproteobacteria</taxon>
        <taxon>Chromatiales</taxon>
        <taxon>Ectothiorhodospiraceae</taxon>
        <taxon>Thioalbus</taxon>
    </lineage>
</organism>
<gene>
    <name evidence="3" type="ORF">DFQ59_10878</name>
</gene>
<dbReference type="PANTHER" id="PTHR33279">
    <property type="entry name" value="SULFUR CARRIER PROTEIN YEDF-RELATED"/>
    <property type="match status" value="1"/>
</dbReference>
<proteinExistence type="inferred from homology"/>
<dbReference type="CDD" id="cd00291">
    <property type="entry name" value="SirA_YedF_YeeD"/>
    <property type="match status" value="1"/>
</dbReference>
<comment type="similarity">
    <text evidence="1">Belongs to the sulfur carrier protein TusA family.</text>
</comment>
<dbReference type="Proteomes" id="UP000252707">
    <property type="component" value="Unassembled WGS sequence"/>
</dbReference>
<evidence type="ECO:0000256" key="1">
    <source>
        <dbReference type="ARBA" id="ARBA00008984"/>
    </source>
</evidence>
<dbReference type="InterPro" id="IPR001455">
    <property type="entry name" value="TusA-like"/>
</dbReference>
<name>A0A369C262_9GAMM</name>
<dbReference type="PANTHER" id="PTHR33279:SF6">
    <property type="entry name" value="SULFUR CARRIER PROTEIN YEDF-RELATED"/>
    <property type="match status" value="1"/>
</dbReference>
<evidence type="ECO:0000313" key="3">
    <source>
        <dbReference type="EMBL" id="RCX28050.1"/>
    </source>
</evidence>
<dbReference type="PROSITE" id="PS01148">
    <property type="entry name" value="UPF0033"/>
    <property type="match status" value="1"/>
</dbReference>
<keyword evidence="4" id="KW-1185">Reference proteome</keyword>
<evidence type="ECO:0000259" key="2">
    <source>
        <dbReference type="PROSITE" id="PS01148"/>
    </source>
</evidence>
<dbReference type="AlphaFoldDB" id="A0A369C262"/>